<evidence type="ECO:0000259" key="1">
    <source>
        <dbReference type="PROSITE" id="PS50994"/>
    </source>
</evidence>
<organism evidence="2 3">
    <name type="scientific">Solanum verrucosum</name>
    <dbReference type="NCBI Taxonomy" id="315347"/>
    <lineage>
        <taxon>Eukaryota</taxon>
        <taxon>Viridiplantae</taxon>
        <taxon>Streptophyta</taxon>
        <taxon>Embryophyta</taxon>
        <taxon>Tracheophyta</taxon>
        <taxon>Spermatophyta</taxon>
        <taxon>Magnoliopsida</taxon>
        <taxon>eudicotyledons</taxon>
        <taxon>Gunneridae</taxon>
        <taxon>Pentapetalae</taxon>
        <taxon>asterids</taxon>
        <taxon>lamiids</taxon>
        <taxon>Solanales</taxon>
        <taxon>Solanaceae</taxon>
        <taxon>Solanoideae</taxon>
        <taxon>Solaneae</taxon>
        <taxon>Solanum</taxon>
    </lineage>
</organism>
<gene>
    <name evidence="2" type="ORF">MTR67_045379</name>
</gene>
<dbReference type="AlphaFoldDB" id="A0AAF0ZWX9"/>
<dbReference type="InterPro" id="IPR001584">
    <property type="entry name" value="Integrase_cat-core"/>
</dbReference>
<dbReference type="GO" id="GO:0015074">
    <property type="term" value="P:DNA integration"/>
    <property type="evidence" value="ECO:0007669"/>
    <property type="project" value="InterPro"/>
</dbReference>
<feature type="domain" description="Integrase catalytic" evidence="1">
    <location>
        <begin position="12"/>
        <end position="127"/>
    </location>
</feature>
<protein>
    <recommendedName>
        <fullName evidence="1">Integrase catalytic domain-containing protein</fullName>
    </recommendedName>
</protein>
<reference evidence="2" key="1">
    <citation type="submission" date="2023-08" db="EMBL/GenBank/DDBJ databases">
        <title>A de novo genome assembly of Solanum verrucosum Schlechtendal, a Mexican diploid species geographically isolated from the other diploid A-genome species in potato relatives.</title>
        <authorList>
            <person name="Hosaka K."/>
        </authorList>
    </citation>
    <scope>NUCLEOTIDE SEQUENCE</scope>
    <source>
        <tissue evidence="2">Young leaves</tissue>
    </source>
</reference>
<accession>A0AAF0ZWX9</accession>
<dbReference type="PANTHER" id="PTHR35046">
    <property type="entry name" value="ZINC KNUCKLE (CCHC-TYPE) FAMILY PROTEIN"/>
    <property type="match status" value="1"/>
</dbReference>
<evidence type="ECO:0000313" key="2">
    <source>
        <dbReference type="EMBL" id="WMV51994.1"/>
    </source>
</evidence>
<sequence>MKDMNRNPAGLLQPLPIPNVVFEEIAMDFITCLPSSKGKATIMTVVDRLSKYGHFIPLPSTFTAHSVALAFVVNVIKLHGPPHVIVTDRDPRFLYSFWQEINRLQGTSLAMSTTYHPQTDGQSEALN</sequence>
<dbReference type="PROSITE" id="PS50994">
    <property type="entry name" value="INTEGRASE"/>
    <property type="match status" value="1"/>
</dbReference>
<dbReference type="InterPro" id="IPR036397">
    <property type="entry name" value="RNaseH_sf"/>
</dbReference>
<dbReference type="InterPro" id="IPR012337">
    <property type="entry name" value="RNaseH-like_sf"/>
</dbReference>
<dbReference type="Proteomes" id="UP001234989">
    <property type="component" value="Chromosome 10"/>
</dbReference>
<dbReference type="GO" id="GO:0003676">
    <property type="term" value="F:nucleic acid binding"/>
    <property type="evidence" value="ECO:0007669"/>
    <property type="project" value="InterPro"/>
</dbReference>
<name>A0AAF0ZWX9_SOLVR</name>
<dbReference type="PANTHER" id="PTHR35046:SF26">
    <property type="entry name" value="RNA-DIRECTED DNA POLYMERASE"/>
    <property type="match status" value="1"/>
</dbReference>
<dbReference type="Gene3D" id="3.30.420.10">
    <property type="entry name" value="Ribonuclease H-like superfamily/Ribonuclease H"/>
    <property type="match status" value="1"/>
</dbReference>
<keyword evidence="3" id="KW-1185">Reference proteome</keyword>
<proteinExistence type="predicted"/>
<dbReference type="EMBL" id="CP133621">
    <property type="protein sequence ID" value="WMV51994.1"/>
    <property type="molecule type" value="Genomic_DNA"/>
</dbReference>
<evidence type="ECO:0000313" key="3">
    <source>
        <dbReference type="Proteomes" id="UP001234989"/>
    </source>
</evidence>
<dbReference type="SUPFAM" id="SSF53098">
    <property type="entry name" value="Ribonuclease H-like"/>
    <property type="match status" value="1"/>
</dbReference>